<evidence type="ECO:0000313" key="3">
    <source>
        <dbReference type="Proteomes" id="UP000642920"/>
    </source>
</evidence>
<name>A0A937DI69_9BACT</name>
<keyword evidence="3" id="KW-1185">Reference proteome</keyword>
<sequence length="138" mass="16160">MMNKTKLAKFFYPNERILVGTISDIEVNQQLLKDYLIELLNMLRTSESPLILINDISMARPLNAEQRLMVGEFIKKYKDDIEHSLQAMAYVVPNPSMQIVLENIFRVKSPPIHYELFTKYEEALSWCQNQMLSNNISF</sequence>
<organism evidence="2 3">
    <name type="scientific">Marivirga atlantica</name>
    <dbReference type="NCBI Taxonomy" id="1548457"/>
    <lineage>
        <taxon>Bacteria</taxon>
        <taxon>Pseudomonadati</taxon>
        <taxon>Bacteroidota</taxon>
        <taxon>Cytophagia</taxon>
        <taxon>Cytophagales</taxon>
        <taxon>Marivirgaceae</taxon>
        <taxon>Marivirga</taxon>
    </lineage>
</organism>
<dbReference type="AlphaFoldDB" id="A0A937DI69"/>
<evidence type="ECO:0000259" key="1">
    <source>
        <dbReference type="Pfam" id="PF25056"/>
    </source>
</evidence>
<protein>
    <recommendedName>
        <fullName evidence="1">DUF7793 domain-containing protein</fullName>
    </recommendedName>
</protein>
<dbReference type="InterPro" id="IPR056695">
    <property type="entry name" value="DUF7793"/>
</dbReference>
<evidence type="ECO:0000313" key="2">
    <source>
        <dbReference type="EMBL" id="MBL0764720.1"/>
    </source>
</evidence>
<accession>A0A937DI69</accession>
<reference evidence="2" key="1">
    <citation type="submission" date="2021-01" db="EMBL/GenBank/DDBJ databases">
        <title>Marivirga sp. nov., isolated from intertidal surface sediments.</title>
        <authorList>
            <person name="Zhang M."/>
        </authorList>
    </citation>
    <scope>NUCLEOTIDE SEQUENCE</scope>
    <source>
        <strain evidence="2">SM1354</strain>
    </source>
</reference>
<dbReference type="Pfam" id="PF25056">
    <property type="entry name" value="DUF7793"/>
    <property type="match status" value="1"/>
</dbReference>
<dbReference type="Proteomes" id="UP000642920">
    <property type="component" value="Unassembled WGS sequence"/>
</dbReference>
<proteinExistence type="predicted"/>
<dbReference type="EMBL" id="JAERQG010000001">
    <property type="protein sequence ID" value="MBL0764720.1"/>
    <property type="molecule type" value="Genomic_DNA"/>
</dbReference>
<gene>
    <name evidence="2" type="ORF">JKP34_05625</name>
</gene>
<comment type="caution">
    <text evidence="2">The sequence shown here is derived from an EMBL/GenBank/DDBJ whole genome shotgun (WGS) entry which is preliminary data.</text>
</comment>
<feature type="domain" description="DUF7793" evidence="1">
    <location>
        <begin position="82"/>
        <end position="129"/>
    </location>
</feature>